<dbReference type="Pfam" id="PF18593">
    <property type="entry name" value="CdiI_2"/>
    <property type="match status" value="1"/>
</dbReference>
<feature type="domain" description="CdiI immunity protein" evidence="1">
    <location>
        <begin position="4"/>
        <end position="76"/>
    </location>
</feature>
<evidence type="ECO:0000259" key="1">
    <source>
        <dbReference type="Pfam" id="PF18593"/>
    </source>
</evidence>
<proteinExistence type="predicted"/>
<evidence type="ECO:0000313" key="2">
    <source>
        <dbReference type="EMBL" id="ADU91729.1"/>
    </source>
</evidence>
<dbReference type="KEGG" id="teq:TEQUI_0791"/>
<reference evidence="2 3" key="1">
    <citation type="journal article" date="2011" name="J. Bacteriol.">
        <title>Genome sequence of Taylorella equigenitalis MCE9, the causative agent of contagious equine metritis.</title>
        <authorList>
            <person name="Hebert L."/>
            <person name="Moumen B."/>
            <person name="Duquesne F."/>
            <person name="Breuil M.F."/>
            <person name="Laugier C."/>
            <person name="Batto J.M."/>
            <person name="Renault P."/>
            <person name="Petry S."/>
        </authorList>
    </citation>
    <scope>NUCLEOTIDE SEQUENCE [LARGE SCALE GENOMIC DNA]</scope>
    <source>
        <strain evidence="2 3">MCE9</strain>
    </source>
</reference>
<dbReference type="InterPro" id="IPR041129">
    <property type="entry name" value="CdiI_2"/>
</dbReference>
<organism evidence="2 3">
    <name type="scientific">Taylorella equigenitalis (strain MCE9)</name>
    <dbReference type="NCBI Taxonomy" id="937774"/>
    <lineage>
        <taxon>Bacteria</taxon>
        <taxon>Pseudomonadati</taxon>
        <taxon>Pseudomonadota</taxon>
        <taxon>Betaproteobacteria</taxon>
        <taxon>Burkholderiales</taxon>
        <taxon>Alcaligenaceae</taxon>
        <taxon>Taylorella</taxon>
    </lineage>
</organism>
<dbReference type="AlphaFoldDB" id="A0A654KH51"/>
<name>A0A654KH51_TAYEM</name>
<evidence type="ECO:0000313" key="3">
    <source>
        <dbReference type="Proteomes" id="UP000007472"/>
    </source>
</evidence>
<dbReference type="EMBL" id="CP002456">
    <property type="protein sequence ID" value="ADU91729.1"/>
    <property type="molecule type" value="Genomic_DNA"/>
</dbReference>
<protein>
    <recommendedName>
        <fullName evidence="1">CdiI immunity protein domain-containing protein</fullName>
    </recommendedName>
</protein>
<accession>A0A654KH51</accession>
<gene>
    <name evidence="2" type="ordered locus">TEQUI_0791</name>
</gene>
<sequence>MAREFEEIFQLMGGYLNQDMYLICNCDTLEEAIDYYVKNVETEVLIALLKELEKFDIEFPYDREQHFDEIINPEVDYISVDHLFGLIRNSIKKHYPDLIEFVK</sequence>
<dbReference type="Proteomes" id="UP000007472">
    <property type="component" value="Chromosome"/>
</dbReference>